<proteinExistence type="predicted"/>
<dbReference type="GO" id="GO:0004175">
    <property type="term" value="F:endopeptidase activity"/>
    <property type="evidence" value="ECO:0007669"/>
    <property type="project" value="UniProtKB-ARBA"/>
</dbReference>
<dbReference type="Proteomes" id="UP000011543">
    <property type="component" value="Unassembled WGS sequence"/>
</dbReference>
<evidence type="ECO:0000313" key="5">
    <source>
        <dbReference type="Proteomes" id="UP000001879"/>
    </source>
</evidence>
<dbReference type="InterPro" id="IPR003675">
    <property type="entry name" value="Rce1/LyrA-like_dom"/>
</dbReference>
<sequence length="372" mass="37848">MTETARTESESVATDAVPGIGTGLSAVMAATVLVPANRGITDPAVVAAAVFAVVAVGAFLASRYGSGTQRIAAGIATAASGGVLLCTAYALNQGLTASTELPGLSTSISLLMAGFLTAGLTVGVGVAAVLKISVSGLKDRSSQMVVLSLLGVTGLFAAELAGVFLALPVMEIAGDLSTTEFLVIAQLGMALGTAIIAGIYLSVTDRGLEFLDLRVPTKWDVIWTVGGLVILFGALMTISLAFQTAGVESADHGTTEQAAENPEILLVLIPASLLVIGPFEELLYRNVIQKALYDTFSRAGAIVAGSVIFAGVHVLAYATAGPGAVIASLGVIFGLSLVLGTLYERTDNLLVPSVVHGVYNAILFGNLYLVYG</sequence>
<dbReference type="EMBL" id="CP001932">
    <property type="protein sequence ID" value="ADD06268.1"/>
    <property type="molecule type" value="Genomic_DNA"/>
</dbReference>
<keyword evidence="1" id="KW-1133">Transmembrane helix</keyword>
<protein>
    <submittedName>
        <fullName evidence="3">Abi/CAAX domain protein</fullName>
    </submittedName>
</protein>
<feature type="transmembrane region" description="Helical" evidence="1">
    <location>
        <begin position="221"/>
        <end position="244"/>
    </location>
</feature>
<dbReference type="AlphaFoldDB" id="D3SZ76"/>
<evidence type="ECO:0000256" key="1">
    <source>
        <dbReference type="SAM" id="Phobius"/>
    </source>
</evidence>
<dbReference type="GO" id="GO:0080120">
    <property type="term" value="P:CAAX-box protein maturation"/>
    <property type="evidence" value="ECO:0007669"/>
    <property type="project" value="UniProtKB-ARBA"/>
</dbReference>
<evidence type="ECO:0000259" key="2">
    <source>
        <dbReference type="Pfam" id="PF02517"/>
    </source>
</evidence>
<dbReference type="PANTHER" id="PTHR36435">
    <property type="entry name" value="SLR1288 PROTEIN"/>
    <property type="match status" value="1"/>
</dbReference>
<dbReference type="OrthoDB" id="275779at2157"/>
<dbReference type="Pfam" id="PF02517">
    <property type="entry name" value="Rce1-like"/>
    <property type="match status" value="1"/>
</dbReference>
<dbReference type="eggNOG" id="arCOG02767">
    <property type="taxonomic scope" value="Archaea"/>
</dbReference>
<evidence type="ECO:0000313" key="3">
    <source>
        <dbReference type="EMBL" id="ADD06268.1"/>
    </source>
</evidence>
<feature type="transmembrane region" description="Helical" evidence="1">
    <location>
        <begin position="40"/>
        <end position="60"/>
    </location>
</feature>
<feature type="transmembrane region" description="Helical" evidence="1">
    <location>
        <begin position="349"/>
        <end position="371"/>
    </location>
</feature>
<keyword evidence="1" id="KW-0812">Transmembrane</keyword>
<feature type="transmembrane region" description="Helical" evidence="1">
    <location>
        <begin position="111"/>
        <end position="132"/>
    </location>
</feature>
<reference evidence="4 6" key="3">
    <citation type="journal article" date="2014" name="PLoS Genet.">
        <title>Phylogenetically driven sequencing of extremely halophilic archaea reveals strategies for static and dynamic osmo-response.</title>
        <authorList>
            <person name="Becker E.A."/>
            <person name="Seitzer P.M."/>
            <person name="Tritt A."/>
            <person name="Larsen D."/>
            <person name="Krusor M."/>
            <person name="Yao A.I."/>
            <person name="Wu D."/>
            <person name="Madern D."/>
            <person name="Eisen J.A."/>
            <person name="Darling A.E."/>
            <person name="Facciotti M.T."/>
        </authorList>
    </citation>
    <scope>NUCLEOTIDE SEQUENCE [LARGE SCALE GENOMIC DNA]</scope>
    <source>
        <strain evidence="6">ATCC 43099 / DSM 3394 / CCM 3739 / CIP 104546 / IAM 13178 / JCM 8861 / NBRC 102185 / NCIMB 2190 / MS3</strain>
        <strain evidence="4">MS-3</strain>
    </source>
</reference>
<keyword evidence="5" id="KW-1185">Reference proteome</keyword>
<dbReference type="PaxDb" id="547559-Nmag_2712"/>
<accession>D3SZ76</accession>
<reference evidence="5" key="1">
    <citation type="submission" date="2010-02" db="EMBL/GenBank/DDBJ databases">
        <title>Complete sequence of chromosome of Natrialba magadii ATCC 43099.</title>
        <authorList>
            <consortium name="US DOE Joint Genome Institute"/>
            <person name="Lucas S."/>
            <person name="Copeland A."/>
            <person name="Lapidus A."/>
            <person name="Cheng J.-F."/>
            <person name="Bruce D."/>
            <person name="Goodwin L."/>
            <person name="Pitluck S."/>
            <person name="Davenport K."/>
            <person name="Saunders E."/>
            <person name="Detter J.C."/>
            <person name="Han C."/>
            <person name="Tapia R."/>
            <person name="Land M."/>
            <person name="Hauser L."/>
            <person name="Kyrpides N."/>
            <person name="Mikhailova N."/>
            <person name="De Castro R.E."/>
            <person name="Maupin-Furlow J.A."/>
            <person name="Woyke T."/>
        </authorList>
    </citation>
    <scope>NUCLEOTIDE SEQUENCE [LARGE SCALE GENOMIC DNA]</scope>
    <source>
        <strain evidence="5">ATCC 43099 / DSM 3394 / CCM 3739 / CIP 104546 / IAM 13178 / JCM 8861 / NBRC 102185 / NCIMB 2190 / MS3</strain>
    </source>
</reference>
<dbReference type="PATRIC" id="fig|547559.17.peg.1328"/>
<feature type="transmembrane region" description="Helical" evidence="1">
    <location>
        <begin position="12"/>
        <end position="34"/>
    </location>
</feature>
<evidence type="ECO:0000313" key="6">
    <source>
        <dbReference type="Proteomes" id="UP000011543"/>
    </source>
</evidence>
<feature type="transmembrane region" description="Helical" evidence="1">
    <location>
        <begin position="324"/>
        <end position="342"/>
    </location>
</feature>
<feature type="domain" description="CAAX prenyl protease 2/Lysostaphin resistance protein A-like" evidence="2">
    <location>
        <begin position="265"/>
        <end position="362"/>
    </location>
</feature>
<feature type="transmembrane region" description="Helical" evidence="1">
    <location>
        <begin position="144"/>
        <end position="169"/>
    </location>
</feature>
<evidence type="ECO:0000313" key="4">
    <source>
        <dbReference type="EMBL" id="ELY31298.1"/>
    </source>
</evidence>
<feature type="transmembrane region" description="Helical" evidence="1">
    <location>
        <begin position="181"/>
        <end position="201"/>
    </location>
</feature>
<feature type="transmembrane region" description="Helical" evidence="1">
    <location>
        <begin position="72"/>
        <end position="91"/>
    </location>
</feature>
<keyword evidence="1" id="KW-0472">Membrane</keyword>
<dbReference type="HOGENOM" id="CLU_745179_0_0_2"/>
<dbReference type="Proteomes" id="UP000001879">
    <property type="component" value="Chromosome"/>
</dbReference>
<dbReference type="EMBL" id="AOHS01000027">
    <property type="protein sequence ID" value="ELY31298.1"/>
    <property type="molecule type" value="Genomic_DNA"/>
</dbReference>
<dbReference type="PANTHER" id="PTHR36435:SF1">
    <property type="entry name" value="CAAX AMINO TERMINAL PROTEASE FAMILY PROTEIN"/>
    <property type="match status" value="1"/>
</dbReference>
<name>D3SZ76_NATMM</name>
<reference evidence="3" key="4">
    <citation type="submission" date="2016-09" db="EMBL/GenBank/DDBJ databases">
        <authorList>
            <person name="Pfeiffer F."/>
        </authorList>
    </citation>
    <scope>NUCLEOTIDE SEQUENCE</scope>
    <source>
        <strain evidence="3">ATCC 43099</strain>
    </source>
</reference>
<dbReference type="InterPro" id="IPR052710">
    <property type="entry name" value="CAAX_protease"/>
</dbReference>
<feature type="transmembrane region" description="Helical" evidence="1">
    <location>
        <begin position="296"/>
        <end position="318"/>
    </location>
</feature>
<reference evidence="3 5" key="2">
    <citation type="journal article" date="2012" name="BMC Genomics">
        <title>A comparative genomics perspective on the genetic content of the alkaliphilic haloarchaeon Natrialba magadii ATCC 43099T.</title>
        <authorList>
            <person name="Siddaramappa S."/>
            <person name="Challacombe J.F."/>
            <person name="Decastro R.E."/>
            <person name="Pfeiffer F."/>
            <person name="Sastre D.E."/>
            <person name="Gimenez M.I."/>
            <person name="Paggi R.A."/>
            <person name="Detter J.C."/>
            <person name="Davenport K.W."/>
            <person name="Goodwin L.A."/>
            <person name="Kyrpides N."/>
            <person name="Tapia R."/>
            <person name="Pitluck S."/>
            <person name="Lucas S."/>
            <person name="Woyke T."/>
            <person name="Maupin-Furlow J.A."/>
        </authorList>
    </citation>
    <scope>NUCLEOTIDE SEQUENCE [LARGE SCALE GENOMIC DNA]</scope>
    <source>
        <strain evidence="3">ATCC 43099</strain>
        <strain evidence="5">ATCC 43099 / DSM 3394 / CCM 3739 / CIP 104546 / IAM 13178 / JCM 8861 / NBRC 102185 / NCIMB 2190 / MS3</strain>
    </source>
</reference>
<dbReference type="GeneID" id="8825568"/>
<organism evidence="3 5">
    <name type="scientific">Natrialba magadii (strain ATCC 43099 / DSM 3394 / CCM 3739 / CIP 104546 / IAM 13178 / JCM 8861 / NBRC 102185 / NCIMB 2190 / MS3)</name>
    <name type="common">Natronobacterium magadii</name>
    <dbReference type="NCBI Taxonomy" id="547559"/>
    <lineage>
        <taxon>Archaea</taxon>
        <taxon>Methanobacteriati</taxon>
        <taxon>Methanobacteriota</taxon>
        <taxon>Stenosarchaea group</taxon>
        <taxon>Halobacteria</taxon>
        <taxon>Halobacteriales</taxon>
        <taxon>Natrialbaceae</taxon>
        <taxon>Natrialba</taxon>
    </lineage>
</organism>
<dbReference type="RefSeq" id="WP_004215033.1">
    <property type="nucleotide sequence ID" value="NC_013922.1"/>
</dbReference>
<feature type="transmembrane region" description="Helical" evidence="1">
    <location>
        <begin position="264"/>
        <end position="284"/>
    </location>
</feature>
<dbReference type="STRING" id="547559.Nmag_2712"/>
<dbReference type="KEGG" id="nmg:Nmag_2712"/>
<dbReference type="MEROPS" id="G05.A04"/>
<gene>
    <name evidence="3" type="ordered locus">Nmag_2712</name>
    <name evidence="4" type="ORF">C500_06841</name>
</gene>